<dbReference type="Proteomes" id="UP000194632">
    <property type="component" value="Unassembled WGS sequence"/>
</dbReference>
<protein>
    <submittedName>
        <fullName evidence="1">Uncharacterized protein</fullName>
    </submittedName>
</protein>
<proteinExistence type="predicted"/>
<organism evidence="1 2">
    <name type="scientific">Gordonia lacunae</name>
    <dbReference type="NCBI Taxonomy" id="417102"/>
    <lineage>
        <taxon>Bacteria</taxon>
        <taxon>Bacillati</taxon>
        <taxon>Actinomycetota</taxon>
        <taxon>Actinomycetes</taxon>
        <taxon>Mycobacteriales</taxon>
        <taxon>Gordoniaceae</taxon>
        <taxon>Gordonia</taxon>
    </lineage>
</organism>
<gene>
    <name evidence="1" type="ORF">CA982_26105</name>
</gene>
<feature type="non-terminal residue" evidence="1">
    <location>
        <position position="62"/>
    </location>
</feature>
<evidence type="ECO:0000313" key="1">
    <source>
        <dbReference type="EMBL" id="OUC75510.1"/>
    </source>
</evidence>
<dbReference type="EMBL" id="NGFO01000075">
    <property type="protein sequence ID" value="OUC75510.1"/>
    <property type="molecule type" value="Genomic_DNA"/>
</dbReference>
<dbReference type="AlphaFoldDB" id="A0A243Q2M0"/>
<reference evidence="1 2" key="1">
    <citation type="submission" date="2017-05" db="EMBL/GenBank/DDBJ databases">
        <title>Biotechnological potential of actinobacteria isolated from South African environments.</title>
        <authorList>
            <person name="Le Roes-Hill M."/>
            <person name="Prins A."/>
            <person name="Durrell K.A."/>
        </authorList>
    </citation>
    <scope>NUCLEOTIDE SEQUENCE [LARGE SCALE GENOMIC DNA]</scope>
    <source>
        <strain evidence="1">BS2</strain>
    </source>
</reference>
<keyword evidence="2" id="KW-1185">Reference proteome</keyword>
<name>A0A243Q2M0_9ACTN</name>
<sequence length="62" mass="6949">MLPVVHERAVEVVDHVLDGLTLCRVEEWAVVHVEVVLEFVELLDELVKPLATPHVEAAAERV</sequence>
<evidence type="ECO:0000313" key="2">
    <source>
        <dbReference type="Proteomes" id="UP000194632"/>
    </source>
</evidence>
<comment type="caution">
    <text evidence="1">The sequence shown here is derived from an EMBL/GenBank/DDBJ whole genome shotgun (WGS) entry which is preliminary data.</text>
</comment>
<accession>A0A243Q2M0</accession>